<organism evidence="2 3">
    <name type="scientific">Cycloclasticus zancles 78-ME</name>
    <dbReference type="NCBI Taxonomy" id="1198232"/>
    <lineage>
        <taxon>Bacteria</taxon>
        <taxon>Pseudomonadati</taxon>
        <taxon>Pseudomonadota</taxon>
        <taxon>Gammaproteobacteria</taxon>
        <taxon>Thiotrichales</taxon>
        <taxon>Piscirickettsiaceae</taxon>
        <taxon>Cycloclasticus</taxon>
    </lineage>
</organism>
<dbReference type="KEGG" id="cza:CYCME_1311"/>
<reference evidence="2 3" key="1">
    <citation type="submission" date="2013-05" db="EMBL/GenBank/DDBJ databases">
        <title>Between feast and famine: a lifestyle of most important marine PAH-degrading bacterium Cycloclasticus sp. 7ME.</title>
        <authorList>
            <person name="Yakimov M.M."/>
            <person name="Messina E."/>
            <person name="Genovese M."/>
            <person name="Denaro R."/>
            <person name="Crisafi F."/>
            <person name="Russo D."/>
            <person name="Cappello S."/>
            <person name="Santisi S."/>
            <person name="Smedile F."/>
            <person name="Golyshina O.V."/>
            <person name="Tran H."/>
            <person name="Pieper D.H."/>
            <person name="Golyshin P.N."/>
            <person name="Giuliano L."/>
        </authorList>
    </citation>
    <scope>NUCLEOTIDE SEQUENCE [LARGE SCALE GENOMIC DNA]</scope>
    <source>
        <strain evidence="2 3">78-ME</strain>
    </source>
</reference>
<dbReference type="RefSeq" id="WP_020932488.1">
    <property type="nucleotide sequence ID" value="NC_021917.1"/>
</dbReference>
<proteinExistence type="predicted"/>
<gene>
    <name evidence="2" type="ORF">CYCME_1311</name>
</gene>
<dbReference type="eggNOG" id="COG1422">
    <property type="taxonomic scope" value="Bacteria"/>
</dbReference>
<dbReference type="PATRIC" id="fig|1198232.3.peg.1306"/>
<dbReference type="AlphaFoldDB" id="S5TWV0"/>
<keyword evidence="3" id="KW-1185">Reference proteome</keyword>
<evidence type="ECO:0000313" key="3">
    <source>
        <dbReference type="Proteomes" id="UP000015380"/>
    </source>
</evidence>
<sequence length="100" mass="11540">MQMQMHDHMKDMQKLMADIKQEKNPTKRHKMMKDHMQSMQKGMHMIGDGGKSSVNLTTRVGLLEERIKMMQTMMVQMMDYSAEAQDLAFENSITEGGSGR</sequence>
<dbReference type="HOGENOM" id="CLU_139701_1_0_6"/>
<dbReference type="EMBL" id="CP005996">
    <property type="protein sequence ID" value="AGS39640.1"/>
    <property type="molecule type" value="Genomic_DNA"/>
</dbReference>
<feature type="region of interest" description="Disordered" evidence="1">
    <location>
        <begin position="22"/>
        <end position="54"/>
    </location>
</feature>
<reference evidence="3" key="2">
    <citation type="journal article" date="2016" name="Environ. Microbiol. Rep.">
        <title>Analysis of defence systems and a conjugative IncP-1 plasmid in the marine polyaromatic hydrocarbons-degrading bacterium Cycloclasticus sp. 78-ME.</title>
        <authorList>
            <person name="Yakimov M.M."/>
            <person name="Crisafi F."/>
            <person name="Messina E."/>
            <person name="Smedile F."/>
            <person name="Lopatina A."/>
            <person name="Denaro R."/>
            <person name="Pieper D.H."/>
            <person name="Golyshin P.N."/>
            <person name="Giuliano L."/>
        </authorList>
    </citation>
    <scope>NUCLEOTIDE SEQUENCE [LARGE SCALE GENOMIC DNA]</scope>
    <source>
        <strain evidence="3">78-ME</strain>
    </source>
</reference>
<evidence type="ECO:0000256" key="1">
    <source>
        <dbReference type="SAM" id="MobiDB-lite"/>
    </source>
</evidence>
<name>S5TWV0_9GAMM</name>
<accession>S5TWV0</accession>
<dbReference type="Proteomes" id="UP000015380">
    <property type="component" value="Chromosome"/>
</dbReference>
<evidence type="ECO:0000313" key="2">
    <source>
        <dbReference type="EMBL" id="AGS39640.1"/>
    </source>
</evidence>
<protein>
    <submittedName>
        <fullName evidence="2">Uncharacterized protein</fullName>
    </submittedName>
</protein>